<reference evidence="2 3" key="1">
    <citation type="journal article" date="2016" name="Front. Microbiol.">
        <title>Comparative Genomics Analysis of Streptomyces Species Reveals Their Adaptation to the Marine Environment and Their Diversity at the Genomic Level.</title>
        <authorList>
            <person name="Tian X."/>
            <person name="Zhang Z."/>
            <person name="Yang T."/>
            <person name="Chen M."/>
            <person name="Li J."/>
            <person name="Chen F."/>
            <person name="Yang J."/>
            <person name="Li W."/>
            <person name="Zhang B."/>
            <person name="Zhang Z."/>
            <person name="Wu J."/>
            <person name="Zhang C."/>
            <person name="Long L."/>
            <person name="Xiao J."/>
        </authorList>
    </citation>
    <scope>NUCLEOTIDE SEQUENCE [LARGE SCALE GENOMIC DNA]</scope>
    <source>
        <strain evidence="2 3">SCSIO M10372</strain>
    </source>
</reference>
<comment type="caution">
    <text evidence="2">The sequence shown here is derived from an EMBL/GenBank/DDBJ whole genome shotgun (WGS) entry which is preliminary data.</text>
</comment>
<organism evidence="2 3">
    <name type="scientific">Streptomyces nanshensis</name>
    <dbReference type="NCBI Taxonomy" id="518642"/>
    <lineage>
        <taxon>Bacteria</taxon>
        <taxon>Bacillati</taxon>
        <taxon>Actinomycetota</taxon>
        <taxon>Actinomycetes</taxon>
        <taxon>Kitasatosporales</taxon>
        <taxon>Streptomycetaceae</taxon>
        <taxon>Streptomyces</taxon>
    </lineage>
</organism>
<keyword evidence="1" id="KW-0732">Signal</keyword>
<evidence type="ECO:0000256" key="1">
    <source>
        <dbReference type="SAM" id="SignalP"/>
    </source>
</evidence>
<dbReference type="OrthoDB" id="4306034at2"/>
<dbReference type="PATRIC" id="fig|518642.7.peg.1911"/>
<sequence>MKKSRILVPAAAAMAAVIGFAGPAQAATASVSGTVKSTTTYYTTARTISAGGSNIYLKINARSVDMKVFWYKCGDRSVRGQSVHFAAHDTGRKRLGTNFAAGTSFCLGAAADIGEGSRTWSGKLDWNVSS</sequence>
<feature type="signal peptide" evidence="1">
    <location>
        <begin position="1"/>
        <end position="26"/>
    </location>
</feature>
<feature type="chain" id="PRO_5009197746" description="Secreted protein" evidence="1">
    <location>
        <begin position="27"/>
        <end position="130"/>
    </location>
</feature>
<evidence type="ECO:0008006" key="4">
    <source>
        <dbReference type="Google" id="ProtNLM"/>
    </source>
</evidence>
<evidence type="ECO:0000313" key="3">
    <source>
        <dbReference type="Proteomes" id="UP000175971"/>
    </source>
</evidence>
<gene>
    <name evidence="2" type="ORF">AN221_14060</name>
</gene>
<keyword evidence="3" id="KW-1185">Reference proteome</keyword>
<proteinExistence type="predicted"/>
<dbReference type="RefSeq" id="WP_070201280.1">
    <property type="nucleotide sequence ID" value="NZ_LJGZ01000030.1"/>
</dbReference>
<accession>A0A1E7LUI4</accession>
<evidence type="ECO:0000313" key="2">
    <source>
        <dbReference type="EMBL" id="OEV19899.1"/>
    </source>
</evidence>
<dbReference type="Proteomes" id="UP000175971">
    <property type="component" value="Unassembled WGS sequence"/>
</dbReference>
<dbReference type="AlphaFoldDB" id="A0A1E7LUI4"/>
<name>A0A1E7LUI4_9ACTN</name>
<dbReference type="EMBL" id="LJGZ01000030">
    <property type="protein sequence ID" value="OEV19899.1"/>
    <property type="molecule type" value="Genomic_DNA"/>
</dbReference>
<protein>
    <recommendedName>
        <fullName evidence="4">Secreted protein</fullName>
    </recommendedName>
</protein>